<gene>
    <name evidence="2" type="ORF">SLI_1504</name>
</gene>
<dbReference type="Proteomes" id="UP000014062">
    <property type="component" value="Chromosome"/>
</dbReference>
<evidence type="ECO:0000313" key="2">
    <source>
        <dbReference type="EMBL" id="EOY46221.1"/>
    </source>
</evidence>
<dbReference type="AlphaFoldDB" id="A0A7U9DR90"/>
<evidence type="ECO:0000313" key="3">
    <source>
        <dbReference type="Proteomes" id="UP000014062"/>
    </source>
</evidence>
<proteinExistence type="predicted"/>
<organism evidence="2 3">
    <name type="scientific">Streptomyces lividans 1326</name>
    <dbReference type="NCBI Taxonomy" id="1200984"/>
    <lineage>
        <taxon>Bacteria</taxon>
        <taxon>Bacillati</taxon>
        <taxon>Actinomycetota</taxon>
        <taxon>Actinomycetes</taxon>
        <taxon>Kitasatosporales</taxon>
        <taxon>Streptomycetaceae</taxon>
        <taxon>Streptomyces</taxon>
    </lineage>
</organism>
<feature type="region of interest" description="Disordered" evidence="1">
    <location>
        <begin position="33"/>
        <end position="58"/>
    </location>
</feature>
<name>A0A7U9DR90_STRLI</name>
<protein>
    <submittedName>
        <fullName evidence="2">Uncharacterized protein</fullName>
    </submittedName>
</protein>
<accession>A0A7U9DR90</accession>
<reference evidence="3" key="1">
    <citation type="journal article" date="2013" name="Genome Biol. Evol.">
        <title>The genome sequence of Streptomyces lividans 66 reveals a novel tRNA-dependent peptide biosynthetic system within a metal-related genomic island.</title>
        <authorList>
            <person name="Cruz-Morales P."/>
            <person name="Vijgenboom E."/>
            <person name="Iruegas-Bocardo F."/>
            <person name="Girard G."/>
            <person name="Yanez-Guerra L.A."/>
            <person name="Ramos-Aboites H.E."/>
            <person name="Pernodet J.L."/>
            <person name="Anne J."/>
            <person name="van Wezel G.P."/>
            <person name="Barona-Gomez F."/>
        </authorList>
    </citation>
    <scope>NUCLEOTIDE SEQUENCE [LARGE SCALE GENOMIC DNA]</scope>
    <source>
        <strain evidence="3">1326</strain>
    </source>
</reference>
<sequence length="58" mass="6102">MTACAQFLDEEPGHGFVHVGGDGDTHVRSVLTGRSPHRPNHMTEVTTIPSMIGGTGTT</sequence>
<dbReference type="EMBL" id="CM001889">
    <property type="protein sequence ID" value="EOY46221.1"/>
    <property type="molecule type" value="Genomic_DNA"/>
</dbReference>
<evidence type="ECO:0000256" key="1">
    <source>
        <dbReference type="SAM" id="MobiDB-lite"/>
    </source>
</evidence>